<name>A0A1Y4LY85_9FIRM</name>
<dbReference type="Proteomes" id="UP000195447">
    <property type="component" value="Unassembled WGS sequence"/>
</dbReference>
<dbReference type="AlphaFoldDB" id="A0A1Y4LY85"/>
<evidence type="ECO:0000259" key="1">
    <source>
        <dbReference type="Pfam" id="PF13280"/>
    </source>
</evidence>
<dbReference type="PANTHER" id="PTHR34580:SF1">
    <property type="entry name" value="PROTEIN PAFC"/>
    <property type="match status" value="1"/>
</dbReference>
<organism evidence="2 3">
    <name type="scientific">Faecalitalea cylindroides</name>
    <dbReference type="NCBI Taxonomy" id="39483"/>
    <lineage>
        <taxon>Bacteria</taxon>
        <taxon>Bacillati</taxon>
        <taxon>Bacillota</taxon>
        <taxon>Erysipelotrichia</taxon>
        <taxon>Erysipelotrichales</taxon>
        <taxon>Erysipelotrichaceae</taxon>
        <taxon>Faecalitalea</taxon>
    </lineage>
</organism>
<dbReference type="InterPro" id="IPR026881">
    <property type="entry name" value="WYL_dom"/>
</dbReference>
<evidence type="ECO:0000313" key="2">
    <source>
        <dbReference type="EMBL" id="OUP61555.1"/>
    </source>
</evidence>
<dbReference type="EMBL" id="NFKM01000003">
    <property type="protein sequence ID" value="OUP61555.1"/>
    <property type="molecule type" value="Genomic_DNA"/>
</dbReference>
<evidence type="ECO:0000313" key="3">
    <source>
        <dbReference type="Proteomes" id="UP000195447"/>
    </source>
</evidence>
<accession>A0A1Y4LY85</accession>
<feature type="domain" description="WYL" evidence="1">
    <location>
        <begin position="137"/>
        <end position="197"/>
    </location>
</feature>
<gene>
    <name evidence="2" type="ORF">B5F14_02900</name>
</gene>
<keyword evidence="3" id="KW-1185">Reference proteome</keyword>
<dbReference type="Pfam" id="PF13280">
    <property type="entry name" value="WYL"/>
    <property type="match status" value="1"/>
</dbReference>
<proteinExistence type="predicted"/>
<dbReference type="PANTHER" id="PTHR34580">
    <property type="match status" value="1"/>
</dbReference>
<sequence>MNRSAICIKMLMLLKARGKMNTLELAKELETNPRNIREFKKELVTAGYNIQEVKGRYGGYYLDEDCLFPSLKLTKDEIDALNESRGIVDSHPEFVGRDFFHSGLDKVLCADKDTKSMMHYYVNQTGLALSLQEYNMVQTVQLAMDRKQSVEISYQTLSQKDVSTFLLDPYEIIHYKNAYYVIGFSHKRNEYRTYRFSIQRMKQCKLTDKRFLRDSSFNVASFIGKESLIKASFIRFEILVKTEFIRMFKEQYWGLDFKENKKNDGILCTFMAEDPNKIYQQLFLFQDKVKLVAPLDNKNEYCRMVKDILHMYQE</sequence>
<protein>
    <recommendedName>
        <fullName evidence="1">WYL domain-containing protein</fullName>
    </recommendedName>
</protein>
<dbReference type="PROSITE" id="PS52050">
    <property type="entry name" value="WYL"/>
    <property type="match status" value="1"/>
</dbReference>
<comment type="caution">
    <text evidence="2">The sequence shown here is derived from an EMBL/GenBank/DDBJ whole genome shotgun (WGS) entry which is preliminary data.</text>
</comment>
<dbReference type="RefSeq" id="WP_087158308.1">
    <property type="nucleotide sequence ID" value="NZ_CALHAA010000035.1"/>
</dbReference>
<reference evidence="3" key="1">
    <citation type="submission" date="2017-04" db="EMBL/GenBank/DDBJ databases">
        <title>Function of individual gut microbiota members based on whole genome sequencing of pure cultures obtained from chicken caecum.</title>
        <authorList>
            <person name="Medvecky M."/>
            <person name="Cejkova D."/>
            <person name="Polansky O."/>
            <person name="Karasova D."/>
            <person name="Kubasova T."/>
            <person name="Cizek A."/>
            <person name="Rychlik I."/>
        </authorList>
    </citation>
    <scope>NUCLEOTIDE SEQUENCE [LARGE SCALE GENOMIC DNA]</scope>
    <source>
        <strain evidence="3">An178</strain>
    </source>
</reference>
<dbReference type="InterPro" id="IPR051534">
    <property type="entry name" value="CBASS_pafABC_assoc_protein"/>
</dbReference>